<evidence type="ECO:0000256" key="1">
    <source>
        <dbReference type="SAM" id="SignalP"/>
    </source>
</evidence>
<feature type="domain" description="DUF4136" evidence="2">
    <location>
        <begin position="22"/>
        <end position="176"/>
    </location>
</feature>
<keyword evidence="1" id="KW-0732">Signal</keyword>
<protein>
    <recommendedName>
        <fullName evidence="2">DUF4136 domain-containing protein</fullName>
    </recommendedName>
</protein>
<feature type="signal peptide" evidence="1">
    <location>
        <begin position="1"/>
        <end position="17"/>
    </location>
</feature>
<comment type="caution">
    <text evidence="3">The sequence shown here is derived from an EMBL/GenBank/DDBJ whole genome shotgun (WGS) entry which is preliminary data.</text>
</comment>
<evidence type="ECO:0000259" key="2">
    <source>
        <dbReference type="Pfam" id="PF13590"/>
    </source>
</evidence>
<gene>
    <name evidence="3" type="ORF">CEE60_07760</name>
</gene>
<dbReference type="Pfam" id="PF13590">
    <property type="entry name" value="DUF4136"/>
    <property type="match status" value="1"/>
</dbReference>
<accession>A0A246HNI1</accession>
<proteinExistence type="predicted"/>
<name>A0A246HNI1_STEMA</name>
<organism evidence="3 4">
    <name type="scientific">Stenotrophomonas maltophilia</name>
    <name type="common">Pseudomonas maltophilia</name>
    <name type="synonym">Xanthomonas maltophilia</name>
    <dbReference type="NCBI Taxonomy" id="40324"/>
    <lineage>
        <taxon>Bacteria</taxon>
        <taxon>Pseudomonadati</taxon>
        <taxon>Pseudomonadota</taxon>
        <taxon>Gammaproteobacteria</taxon>
        <taxon>Lysobacterales</taxon>
        <taxon>Lysobacteraceae</taxon>
        <taxon>Stenotrophomonas</taxon>
        <taxon>Stenotrophomonas maltophilia group</taxon>
    </lineage>
</organism>
<evidence type="ECO:0000313" key="4">
    <source>
        <dbReference type="Proteomes" id="UP000198157"/>
    </source>
</evidence>
<dbReference type="Gene3D" id="3.30.160.670">
    <property type="match status" value="1"/>
</dbReference>
<feature type="chain" id="PRO_5012987130" description="DUF4136 domain-containing protein" evidence="1">
    <location>
        <begin position="18"/>
        <end position="182"/>
    </location>
</feature>
<dbReference type="InterPro" id="IPR025411">
    <property type="entry name" value="DUF4136"/>
</dbReference>
<evidence type="ECO:0000313" key="3">
    <source>
        <dbReference type="EMBL" id="OWQ54289.1"/>
    </source>
</evidence>
<dbReference type="OrthoDB" id="118896at2"/>
<sequence>MKAFAIAVLATSLVACASTPTVKTDYDPSASFGSYKTYTWAMKPQASSPLVQQRIIDGINARLQAKGLREAPNGDIALAAHIATGQKQTLDTFYSGTGMGGWGWRGGGWGGGMAMGNATTTVHTYDVGTLVVDMFDARTKQAVWRGTASGTVPTSPDKVNAAVEAGLDKLFAAFPPGATAAR</sequence>
<dbReference type="EMBL" id="NIVS01000019">
    <property type="protein sequence ID" value="OWQ54289.1"/>
    <property type="molecule type" value="Genomic_DNA"/>
</dbReference>
<dbReference type="Proteomes" id="UP000198157">
    <property type="component" value="Unassembled WGS sequence"/>
</dbReference>
<dbReference type="PROSITE" id="PS51257">
    <property type="entry name" value="PROKAR_LIPOPROTEIN"/>
    <property type="match status" value="1"/>
</dbReference>
<reference evidence="3 4" key="1">
    <citation type="submission" date="2017-06" db="EMBL/GenBank/DDBJ databases">
        <authorList>
            <person name="Kim H.J."/>
            <person name="Triplett B.A."/>
        </authorList>
    </citation>
    <scope>NUCLEOTIDE SEQUENCE [LARGE SCALE GENOMIC DNA]</scope>
    <source>
        <strain evidence="3 4">13146</strain>
    </source>
</reference>
<dbReference type="AlphaFoldDB" id="A0A246HNI1"/>